<evidence type="ECO:0000256" key="1">
    <source>
        <dbReference type="ARBA" id="ARBA00004236"/>
    </source>
</evidence>
<keyword evidence="8" id="KW-0966">Cell projection</keyword>
<keyword evidence="4 7" id="KW-1133">Transmembrane helix</keyword>
<evidence type="ECO:0000256" key="6">
    <source>
        <dbReference type="SAM" id="MobiDB-lite"/>
    </source>
</evidence>
<feature type="compositionally biased region" description="Acidic residues" evidence="6">
    <location>
        <begin position="36"/>
        <end position="48"/>
    </location>
</feature>
<dbReference type="RefSeq" id="WP_382357279.1">
    <property type="nucleotide sequence ID" value="NZ_JBHTGR010000001.1"/>
</dbReference>
<reference evidence="9" key="1">
    <citation type="journal article" date="2019" name="Int. J. Syst. Evol. Microbiol.">
        <title>The Global Catalogue of Microorganisms (GCM) 10K type strain sequencing project: providing services to taxonomists for standard genome sequencing and annotation.</title>
        <authorList>
            <consortium name="The Broad Institute Genomics Platform"/>
            <consortium name="The Broad Institute Genome Sequencing Center for Infectious Disease"/>
            <person name="Wu L."/>
            <person name="Ma J."/>
        </authorList>
    </citation>
    <scope>NUCLEOTIDE SEQUENCE [LARGE SCALE GENOMIC DNA]</scope>
    <source>
        <strain evidence="9">JCM 30234</strain>
    </source>
</reference>
<name>A0ABW2UR28_9BACI</name>
<keyword evidence="2" id="KW-1003">Cell membrane</keyword>
<evidence type="ECO:0000313" key="8">
    <source>
        <dbReference type="EMBL" id="MFC7745808.1"/>
    </source>
</evidence>
<feature type="transmembrane region" description="Helical" evidence="7">
    <location>
        <begin position="61"/>
        <end position="83"/>
    </location>
</feature>
<evidence type="ECO:0000256" key="2">
    <source>
        <dbReference type="ARBA" id="ARBA00022475"/>
    </source>
</evidence>
<evidence type="ECO:0000256" key="5">
    <source>
        <dbReference type="ARBA" id="ARBA00023136"/>
    </source>
</evidence>
<gene>
    <name evidence="8" type="ORF">ACFQU8_00950</name>
</gene>
<protein>
    <submittedName>
        <fullName evidence="8">Flagellar biosynthetic protein FliO</fullName>
    </submittedName>
</protein>
<keyword evidence="8" id="KW-0282">Flagellum</keyword>
<keyword evidence="9" id="KW-1185">Reference proteome</keyword>
<organism evidence="8 9">
    <name type="scientific">Lentibacillus kimchii</name>
    <dbReference type="NCBI Taxonomy" id="1542911"/>
    <lineage>
        <taxon>Bacteria</taxon>
        <taxon>Bacillati</taxon>
        <taxon>Bacillota</taxon>
        <taxon>Bacilli</taxon>
        <taxon>Bacillales</taxon>
        <taxon>Bacillaceae</taxon>
        <taxon>Lentibacillus</taxon>
    </lineage>
</organism>
<comment type="subcellular location">
    <subcellularLocation>
        <location evidence="1">Cell membrane</location>
    </subcellularLocation>
</comment>
<evidence type="ECO:0000256" key="3">
    <source>
        <dbReference type="ARBA" id="ARBA00022692"/>
    </source>
</evidence>
<keyword evidence="3 7" id="KW-0812">Transmembrane</keyword>
<dbReference type="Pfam" id="PF04347">
    <property type="entry name" value="FliO"/>
    <property type="match status" value="1"/>
</dbReference>
<evidence type="ECO:0000256" key="4">
    <source>
        <dbReference type="ARBA" id="ARBA00022989"/>
    </source>
</evidence>
<evidence type="ECO:0000313" key="9">
    <source>
        <dbReference type="Proteomes" id="UP001596620"/>
    </source>
</evidence>
<sequence>MKLRIMAGLCLIGLWFIAVPTDVVLAESNVKDCIENDDCEQTDPAETEQENKADEPETGSLAINLVKMVLALVLVLALIYFLLKILQKRSKRFQNFKGLENIGGASVGANKSVQLLRIGSRVFMVGVGDNVQLLQELSEDDVKQDQASNDHADNHHTTNRLPALFQSRNTQKNNGDQTNHFRDLFATELDKLKKTRHSLMNQPKQKDDNDE</sequence>
<proteinExistence type="predicted"/>
<evidence type="ECO:0000256" key="7">
    <source>
        <dbReference type="SAM" id="Phobius"/>
    </source>
</evidence>
<accession>A0ABW2UR28</accession>
<feature type="region of interest" description="Disordered" evidence="6">
    <location>
        <begin position="141"/>
        <end position="178"/>
    </location>
</feature>
<keyword evidence="5 7" id="KW-0472">Membrane</keyword>
<dbReference type="Proteomes" id="UP001596620">
    <property type="component" value="Unassembled WGS sequence"/>
</dbReference>
<feature type="compositionally biased region" description="Polar residues" evidence="6">
    <location>
        <begin position="166"/>
        <end position="178"/>
    </location>
</feature>
<feature type="region of interest" description="Disordered" evidence="6">
    <location>
        <begin position="36"/>
        <end position="56"/>
    </location>
</feature>
<dbReference type="EMBL" id="JBHTGR010000001">
    <property type="protein sequence ID" value="MFC7745808.1"/>
    <property type="molecule type" value="Genomic_DNA"/>
</dbReference>
<comment type="caution">
    <text evidence="8">The sequence shown here is derived from an EMBL/GenBank/DDBJ whole genome shotgun (WGS) entry which is preliminary data.</text>
</comment>
<feature type="compositionally biased region" description="Basic and acidic residues" evidence="6">
    <location>
        <begin position="141"/>
        <end position="156"/>
    </location>
</feature>
<keyword evidence="8" id="KW-0969">Cilium</keyword>
<dbReference type="InterPro" id="IPR022781">
    <property type="entry name" value="Flagellar_biosynth_FliO"/>
</dbReference>